<keyword evidence="4" id="KW-0862">Zinc</keyword>
<evidence type="ECO:0000259" key="8">
    <source>
        <dbReference type="SMART" id="SM00849"/>
    </source>
</evidence>
<dbReference type="EMBL" id="JACXWY010000024">
    <property type="protein sequence ID" value="MBD3848846.1"/>
    <property type="molecule type" value="Genomic_DNA"/>
</dbReference>
<sequence>MHNEIIEIDALAEMPASTSGAILICTLGGVGGIGMNWTLYGTEGGFILVDAGTTFAPRTVAGVAAVMPDPRILTTLGDRLKGLVVTHFHEDHVGAIHRLWPGYAKCPIFAPPFAARMLTGRFQEAGTQGQISLKTFDPGSSFRVGPFRIKTIPVAHSTPDCVALSIETKQTRVLHTGDWKIDAKPGVGSVTDLKALAELGVKGVDVMLCDSTNADREVPQTTEAAVRRAMESVFRRTKGMVFVSSFGSNVARMASVAHAAKATRRKVALAGRSLRSAADAAQALGLTKDVPAFLEDAAKFKGTDRRARVLMCTGTQGEDNAALAKLAADHGPGGDARLPRVLPGDVVVHSARIIPGNEDYIRPILDRLKELGAEVLTADSLVGGDPLHVTGHPCREDLRTIYAAVQPRFALPIHGSPSHLAAHAQLAESLGIPSLEPVPGGVYEVHNHQLSFIGRLAADLVAVMEDGEGSIVPWDGAAESPVLDAAARSRFEAHTEHQRDRTARRTSRTSRNDLQTSGRRGAKRDVGQGRSERAGSPREKMGRSRNSAVASTAKVERNDKPGAQRRQREPVTVAEAHVKETRAGRSSGLARKASIALDSKFIQQFGGYREMGI</sequence>
<dbReference type="InterPro" id="IPR055132">
    <property type="entry name" value="RNase_J_b_CASP"/>
</dbReference>
<organism evidence="9 10">
    <name type="scientific">Bosea spartocytisi</name>
    <dbReference type="NCBI Taxonomy" id="2773451"/>
    <lineage>
        <taxon>Bacteria</taxon>
        <taxon>Pseudomonadati</taxon>
        <taxon>Pseudomonadota</taxon>
        <taxon>Alphaproteobacteria</taxon>
        <taxon>Hyphomicrobiales</taxon>
        <taxon>Boseaceae</taxon>
        <taxon>Bosea</taxon>
    </lineage>
</organism>
<feature type="compositionally biased region" description="Basic and acidic residues" evidence="7">
    <location>
        <begin position="491"/>
        <end position="503"/>
    </location>
</feature>
<evidence type="ECO:0000256" key="3">
    <source>
        <dbReference type="ARBA" id="ARBA00022801"/>
    </source>
</evidence>
<evidence type="ECO:0000256" key="7">
    <source>
        <dbReference type="SAM" id="MobiDB-lite"/>
    </source>
</evidence>
<keyword evidence="10" id="KW-1185">Reference proteome</keyword>
<evidence type="ECO:0000256" key="2">
    <source>
        <dbReference type="ARBA" id="ARBA00022723"/>
    </source>
</evidence>
<keyword evidence="3" id="KW-0378">Hydrolase</keyword>
<dbReference type="InterPro" id="IPR001279">
    <property type="entry name" value="Metallo-B-lactamas"/>
</dbReference>
<evidence type="ECO:0000256" key="1">
    <source>
        <dbReference type="ARBA" id="ARBA00022722"/>
    </source>
</evidence>
<dbReference type="InterPro" id="IPR036866">
    <property type="entry name" value="RibonucZ/Hydroxyglut_hydro"/>
</dbReference>
<dbReference type="InterPro" id="IPR042173">
    <property type="entry name" value="RNase_J_2"/>
</dbReference>
<name>A0A927I2H5_9HYPH</name>
<protein>
    <submittedName>
        <fullName evidence="9">Ribonuclease J</fullName>
    </submittedName>
</protein>
<keyword evidence="6" id="KW-0694">RNA-binding</keyword>
<keyword evidence="1" id="KW-0540">Nuclease</keyword>
<feature type="region of interest" description="Disordered" evidence="7">
    <location>
        <begin position="491"/>
        <end position="592"/>
    </location>
</feature>
<dbReference type="Proteomes" id="UP000619295">
    <property type="component" value="Unassembled WGS sequence"/>
</dbReference>
<dbReference type="GO" id="GO:0004527">
    <property type="term" value="F:exonuclease activity"/>
    <property type="evidence" value="ECO:0007669"/>
    <property type="project" value="UniProtKB-KW"/>
</dbReference>
<keyword evidence="2" id="KW-0479">Metal-binding</keyword>
<dbReference type="RefSeq" id="WP_191125735.1">
    <property type="nucleotide sequence ID" value="NZ_JACXWY010000024.1"/>
</dbReference>
<comment type="caution">
    <text evidence="9">The sequence shown here is derived from an EMBL/GenBank/DDBJ whole genome shotgun (WGS) entry which is preliminary data.</text>
</comment>
<evidence type="ECO:0000256" key="6">
    <source>
        <dbReference type="ARBA" id="ARBA00022884"/>
    </source>
</evidence>
<dbReference type="Pfam" id="PF12706">
    <property type="entry name" value="Lactamase_B_2"/>
    <property type="match status" value="1"/>
</dbReference>
<dbReference type="CDD" id="cd07714">
    <property type="entry name" value="RNaseJ_MBL-fold"/>
    <property type="match status" value="1"/>
</dbReference>
<dbReference type="InterPro" id="IPR011108">
    <property type="entry name" value="RMMBL"/>
</dbReference>
<dbReference type="PANTHER" id="PTHR43694">
    <property type="entry name" value="RIBONUCLEASE J"/>
    <property type="match status" value="1"/>
</dbReference>
<dbReference type="Gene3D" id="3.60.15.10">
    <property type="entry name" value="Ribonuclease Z/Hydroxyacylglutathione hydrolase-like"/>
    <property type="match status" value="1"/>
</dbReference>
<evidence type="ECO:0000313" key="9">
    <source>
        <dbReference type="EMBL" id="MBD3848846.1"/>
    </source>
</evidence>
<dbReference type="AlphaFoldDB" id="A0A927I2H5"/>
<dbReference type="GO" id="GO:0046872">
    <property type="term" value="F:metal ion binding"/>
    <property type="evidence" value="ECO:0007669"/>
    <property type="project" value="UniProtKB-KW"/>
</dbReference>
<gene>
    <name evidence="9" type="ORF">IED13_24375</name>
</gene>
<feature type="compositionally biased region" description="Basic and acidic residues" evidence="7">
    <location>
        <begin position="523"/>
        <end position="542"/>
    </location>
</feature>
<dbReference type="Pfam" id="PF22505">
    <property type="entry name" value="RNase_J_b_CASP"/>
    <property type="match status" value="1"/>
</dbReference>
<reference evidence="9" key="1">
    <citation type="submission" date="2020-09" db="EMBL/GenBank/DDBJ databases">
        <title>Bosea spartocytisi sp. nov. a root nodule endophyte of Spartocytisus supranubius in the high mountain ecosystem fo the Teide National Park (Canary Islands, Spain).</title>
        <authorList>
            <person name="Pulido-Suarez L."/>
            <person name="Peix A."/>
            <person name="Igual J.M."/>
            <person name="Socas-Perez N."/>
            <person name="Velazquez E."/>
            <person name="Flores-Felix J.D."/>
            <person name="Leon-Barrios M."/>
        </authorList>
    </citation>
    <scope>NUCLEOTIDE SEQUENCE</scope>
    <source>
        <strain evidence="9">SSUT16</strain>
    </source>
</reference>
<evidence type="ECO:0000313" key="10">
    <source>
        <dbReference type="Proteomes" id="UP000619295"/>
    </source>
</evidence>
<dbReference type="Gene3D" id="3.40.50.10710">
    <property type="entry name" value="Metallo-hydrolase/oxidoreductase"/>
    <property type="match status" value="1"/>
</dbReference>
<evidence type="ECO:0000256" key="4">
    <source>
        <dbReference type="ARBA" id="ARBA00022833"/>
    </source>
</evidence>
<evidence type="ECO:0000256" key="5">
    <source>
        <dbReference type="ARBA" id="ARBA00022839"/>
    </source>
</evidence>
<feature type="domain" description="Metallo-beta-lactamase" evidence="8">
    <location>
        <begin position="34"/>
        <end position="230"/>
    </location>
</feature>
<dbReference type="GO" id="GO:0003723">
    <property type="term" value="F:RNA binding"/>
    <property type="evidence" value="ECO:0007669"/>
    <property type="project" value="UniProtKB-KW"/>
</dbReference>
<accession>A0A927I2H5</accession>
<proteinExistence type="predicted"/>
<dbReference type="SUPFAM" id="SSF56281">
    <property type="entry name" value="Metallo-hydrolase/oxidoreductase"/>
    <property type="match status" value="1"/>
</dbReference>
<keyword evidence="5" id="KW-0269">Exonuclease</keyword>
<feature type="compositionally biased region" description="Basic and acidic residues" evidence="7">
    <location>
        <begin position="554"/>
        <end position="569"/>
    </location>
</feature>
<dbReference type="Pfam" id="PF07521">
    <property type="entry name" value="RMMBL"/>
    <property type="match status" value="1"/>
</dbReference>
<dbReference type="SMART" id="SM00849">
    <property type="entry name" value="Lactamase_B"/>
    <property type="match status" value="1"/>
</dbReference>
<dbReference type="PANTHER" id="PTHR43694:SF1">
    <property type="entry name" value="RIBONUCLEASE J"/>
    <property type="match status" value="1"/>
</dbReference>